<dbReference type="EMBL" id="JPFK01000004">
    <property type="protein sequence ID" value="KFB01684.1"/>
    <property type="molecule type" value="Genomic_DNA"/>
</dbReference>
<evidence type="ECO:0000313" key="2">
    <source>
        <dbReference type="EMBL" id="KFB01684.1"/>
    </source>
</evidence>
<accession>A0A084TLU8</accession>
<sequence>MKVSLINTIKKLTVFEIFAILICCLLVFGILISNYVERFRMSADYRWIYEKGKMVSFFMIYSSPVLSFFNALFLYLRQKISLRRKIIWGLISLLPTLYFLVIFITVFLID</sequence>
<dbReference type="Proteomes" id="UP000028521">
    <property type="component" value="Unassembled WGS sequence"/>
</dbReference>
<keyword evidence="1" id="KW-0472">Membrane</keyword>
<organism evidence="2 3">
    <name type="scientific">Mangrovimonas yunxiaonensis</name>
    <dbReference type="NCBI Taxonomy" id="1197477"/>
    <lineage>
        <taxon>Bacteria</taxon>
        <taxon>Pseudomonadati</taxon>
        <taxon>Bacteroidota</taxon>
        <taxon>Flavobacteriia</taxon>
        <taxon>Flavobacteriales</taxon>
        <taxon>Flavobacteriaceae</taxon>
        <taxon>Mangrovimonas</taxon>
    </lineage>
</organism>
<protein>
    <submittedName>
        <fullName evidence="2">Uncharacterized protein</fullName>
    </submittedName>
</protein>
<comment type="caution">
    <text evidence="2">The sequence shown here is derived from an EMBL/GenBank/DDBJ whole genome shotgun (WGS) entry which is preliminary data.</text>
</comment>
<reference evidence="2 3" key="1">
    <citation type="journal article" date="2014" name="Genome Announc.">
        <title>Draft Genome Sequence of the Algicidal Bacterium Mangrovimonas yunxiaonensis Strain LY01.</title>
        <authorList>
            <person name="Li Y."/>
            <person name="Zhu H."/>
            <person name="Li C."/>
            <person name="Zhang H."/>
            <person name="Chen Z."/>
            <person name="Zheng W."/>
            <person name="Xu H."/>
            <person name="Zheng T."/>
        </authorList>
    </citation>
    <scope>NUCLEOTIDE SEQUENCE [LARGE SCALE GENOMIC DNA]</scope>
    <source>
        <strain evidence="2 3">LY01</strain>
    </source>
</reference>
<dbReference type="STRING" id="1197477.IA57_04105"/>
<feature type="transmembrane region" description="Helical" evidence="1">
    <location>
        <begin position="55"/>
        <end position="75"/>
    </location>
</feature>
<evidence type="ECO:0000256" key="1">
    <source>
        <dbReference type="SAM" id="Phobius"/>
    </source>
</evidence>
<reference evidence="3" key="2">
    <citation type="submission" date="2014-07" db="EMBL/GenBank/DDBJ databases">
        <title>Genome sequence of Mangrovimonas yunxiaonensis.</title>
        <authorList>
            <person name="Li Y."/>
            <person name="Zheng T."/>
        </authorList>
    </citation>
    <scope>NUCLEOTIDE SEQUENCE [LARGE SCALE GENOMIC DNA]</scope>
    <source>
        <strain evidence="3">LY01</strain>
    </source>
</reference>
<gene>
    <name evidence="2" type="ORF">IA57_04105</name>
</gene>
<keyword evidence="1" id="KW-1133">Transmembrane helix</keyword>
<keyword evidence="3" id="KW-1185">Reference proteome</keyword>
<keyword evidence="1" id="KW-0812">Transmembrane</keyword>
<evidence type="ECO:0000313" key="3">
    <source>
        <dbReference type="Proteomes" id="UP000028521"/>
    </source>
</evidence>
<proteinExistence type="predicted"/>
<name>A0A084TLU8_9FLAO</name>
<feature type="transmembrane region" description="Helical" evidence="1">
    <location>
        <begin position="12"/>
        <end position="35"/>
    </location>
</feature>
<feature type="transmembrane region" description="Helical" evidence="1">
    <location>
        <begin position="87"/>
        <end position="109"/>
    </location>
</feature>
<dbReference type="AlphaFoldDB" id="A0A084TLU8"/>